<evidence type="ECO:0000313" key="10">
    <source>
        <dbReference type="Proteomes" id="UP000247476"/>
    </source>
</evidence>
<name>A0A2V5KC82_9BACL</name>
<dbReference type="GO" id="GO:0005886">
    <property type="term" value="C:plasma membrane"/>
    <property type="evidence" value="ECO:0007669"/>
    <property type="project" value="UniProtKB-SubCell"/>
</dbReference>
<evidence type="ECO:0000256" key="6">
    <source>
        <dbReference type="ARBA" id="ARBA00023136"/>
    </source>
</evidence>
<keyword evidence="3" id="KW-1003">Cell membrane</keyword>
<dbReference type="RefSeq" id="WP_110838244.1">
    <property type="nucleotide sequence ID" value="NZ_QJVJ01000001.1"/>
</dbReference>
<evidence type="ECO:0000259" key="8">
    <source>
        <dbReference type="Pfam" id="PF02706"/>
    </source>
</evidence>
<proteinExistence type="inferred from homology"/>
<protein>
    <submittedName>
        <fullName evidence="9">Lipopolysaccharide biosynthesis protein</fullName>
    </submittedName>
</protein>
<dbReference type="EMBL" id="QJVJ01000001">
    <property type="protein sequence ID" value="PYI57205.1"/>
    <property type="molecule type" value="Genomic_DNA"/>
</dbReference>
<dbReference type="InterPro" id="IPR050445">
    <property type="entry name" value="Bact_polysacc_biosynth/exp"/>
</dbReference>
<organism evidence="9 10">
    <name type="scientific">Paenibacillus flagellatus</name>
    <dbReference type="NCBI Taxonomy" id="2211139"/>
    <lineage>
        <taxon>Bacteria</taxon>
        <taxon>Bacillati</taxon>
        <taxon>Bacillota</taxon>
        <taxon>Bacilli</taxon>
        <taxon>Bacillales</taxon>
        <taxon>Paenibacillaceae</taxon>
        <taxon>Paenibacillus</taxon>
    </lineage>
</organism>
<keyword evidence="6 7" id="KW-0472">Membrane</keyword>
<keyword evidence="5 7" id="KW-1133">Transmembrane helix</keyword>
<keyword evidence="10" id="KW-1185">Reference proteome</keyword>
<feature type="transmembrane region" description="Helical" evidence="7">
    <location>
        <begin position="171"/>
        <end position="191"/>
    </location>
</feature>
<feature type="domain" description="Polysaccharide chain length determinant N-terminal" evidence="8">
    <location>
        <begin position="2"/>
        <end position="86"/>
    </location>
</feature>
<evidence type="ECO:0000256" key="4">
    <source>
        <dbReference type="ARBA" id="ARBA00022692"/>
    </source>
</evidence>
<comment type="similarity">
    <text evidence="2">Belongs to the CpsC/CapA family.</text>
</comment>
<keyword evidence="4 7" id="KW-0812">Transmembrane</keyword>
<dbReference type="Pfam" id="PF02706">
    <property type="entry name" value="Wzz"/>
    <property type="match status" value="1"/>
</dbReference>
<evidence type="ECO:0000256" key="3">
    <source>
        <dbReference type="ARBA" id="ARBA00022475"/>
    </source>
</evidence>
<evidence type="ECO:0000256" key="7">
    <source>
        <dbReference type="SAM" id="Phobius"/>
    </source>
</evidence>
<sequence>MEMELRDYFSIVRRRIWLILSLVLAVSLFAAAIQFFVLKPVYAASVRLVVNEGSQMDLNAITTNIKLVTTYKEIIKTPAIMSKVVERHPELNLTTEQLIAKTEVTAANESQMLTLTIEDGSYEKAVSAVHALAGEFKTEIARIMKVDNVTILESDTIPGNNPSPIKPKIQLNMLMAIALSLFLSAGLVLLIEYLDDTIKTDKQAELILGMPVLASISRIRKKDLYDLKSGAQNHRKVGETHYASLNQ</sequence>
<dbReference type="OrthoDB" id="2360475at2"/>
<dbReference type="AlphaFoldDB" id="A0A2V5KC82"/>
<dbReference type="Proteomes" id="UP000247476">
    <property type="component" value="Unassembled WGS sequence"/>
</dbReference>
<dbReference type="GO" id="GO:0004713">
    <property type="term" value="F:protein tyrosine kinase activity"/>
    <property type="evidence" value="ECO:0007669"/>
    <property type="project" value="TreeGrafter"/>
</dbReference>
<evidence type="ECO:0000256" key="2">
    <source>
        <dbReference type="ARBA" id="ARBA00006683"/>
    </source>
</evidence>
<evidence type="ECO:0000256" key="1">
    <source>
        <dbReference type="ARBA" id="ARBA00004651"/>
    </source>
</evidence>
<dbReference type="PANTHER" id="PTHR32309">
    <property type="entry name" value="TYROSINE-PROTEIN KINASE"/>
    <property type="match status" value="1"/>
</dbReference>
<accession>A0A2V5KC82</accession>
<feature type="transmembrane region" description="Helical" evidence="7">
    <location>
        <begin position="16"/>
        <end position="38"/>
    </location>
</feature>
<comment type="caution">
    <text evidence="9">The sequence shown here is derived from an EMBL/GenBank/DDBJ whole genome shotgun (WGS) entry which is preliminary data.</text>
</comment>
<evidence type="ECO:0000313" key="9">
    <source>
        <dbReference type="EMBL" id="PYI57205.1"/>
    </source>
</evidence>
<comment type="subcellular location">
    <subcellularLocation>
        <location evidence="1">Cell membrane</location>
        <topology evidence="1">Multi-pass membrane protein</topology>
    </subcellularLocation>
</comment>
<evidence type="ECO:0000256" key="5">
    <source>
        <dbReference type="ARBA" id="ARBA00022989"/>
    </source>
</evidence>
<reference evidence="9 10" key="1">
    <citation type="submission" date="2018-05" db="EMBL/GenBank/DDBJ databases">
        <title>Paenibacillus flagellatus sp. nov., isolated from selenium mineral soil.</title>
        <authorList>
            <person name="Dai X."/>
        </authorList>
    </citation>
    <scope>NUCLEOTIDE SEQUENCE [LARGE SCALE GENOMIC DNA]</scope>
    <source>
        <strain evidence="9 10">DXL2</strain>
    </source>
</reference>
<dbReference type="InterPro" id="IPR003856">
    <property type="entry name" value="LPS_length_determ_N"/>
</dbReference>
<dbReference type="PANTHER" id="PTHR32309:SF13">
    <property type="entry name" value="FERRIC ENTEROBACTIN TRANSPORT PROTEIN FEPE"/>
    <property type="match status" value="1"/>
</dbReference>
<gene>
    <name evidence="9" type="ORF">DLM86_01825</name>
</gene>